<comment type="similarity">
    <text evidence="1">Belongs to the UFD1 family.</text>
</comment>
<proteinExistence type="inferred from homology"/>
<feature type="compositionally biased region" description="Low complexity" evidence="3">
    <location>
        <begin position="1"/>
        <end position="56"/>
    </location>
</feature>
<feature type="domain" description="Ubiquitin fusion degradation protein UFD1 N-terminal subdomain 2" evidence="5">
    <location>
        <begin position="265"/>
        <end position="340"/>
    </location>
</feature>
<sequence>MARRSASQSASSSRACYTSRPSSRTCASSSRSRPSSRTCASSSRSRPSSRTCYTSTHDYKSKHNSTVQCVSVSKINKYLRDTVKIMYNDVRLHLSQFIIRCLEDRDFDMPDHRKKASDHQDKVIVKSKPNLSYNVHDHQDKVVKSKTNLSNNVHDHQDKVVVKSMPSFSYRCYPFSHINKGHCEDGNKIIMPASAIDVITSMRGTTEYPLTFKIINPLLDKFSHCGILEYSGEEKRSVYLPNWMMNSLLLQQGQIVNIECAALSKATFLKIQPCSTEFIMNLSDKEKAMERILKDFACVTTGDTIMVNHEKQSYYLNIVQARPENAVSLIETDCELEFMKSLDHKGPEETDKKVEEVKDATRVEENDKKLVVCLRKYSRRAVQQRTSTSKTSMRR</sequence>
<evidence type="ECO:0000259" key="4">
    <source>
        <dbReference type="Pfam" id="PF03152"/>
    </source>
</evidence>
<dbReference type="InterPro" id="IPR055418">
    <property type="entry name" value="UFD1_N2"/>
</dbReference>
<dbReference type="GO" id="GO:0031593">
    <property type="term" value="F:polyubiquitin modification-dependent protein binding"/>
    <property type="evidence" value="ECO:0007669"/>
    <property type="project" value="TreeGrafter"/>
</dbReference>
<dbReference type="PANTHER" id="PTHR12555:SF13">
    <property type="entry name" value="UBIQUITIN RECOGNITION FACTOR IN ER-ASSOCIATED DEGRADATION PROTEIN 1"/>
    <property type="match status" value="1"/>
</dbReference>
<gene>
    <name evidence="6" type="ORF">POM88_015816</name>
</gene>
<dbReference type="Pfam" id="PF03152">
    <property type="entry name" value="UFD1_N1"/>
    <property type="match status" value="1"/>
</dbReference>
<evidence type="ECO:0000313" key="7">
    <source>
        <dbReference type="Proteomes" id="UP001237642"/>
    </source>
</evidence>
<protein>
    <recommendedName>
        <fullName evidence="8">Ubiquitin fusion degradaton protein</fullName>
    </recommendedName>
</protein>
<dbReference type="InterPro" id="IPR042299">
    <property type="entry name" value="Ufd1-like_Nn"/>
</dbReference>
<dbReference type="AlphaFoldDB" id="A0AAD8IM36"/>
<dbReference type="PANTHER" id="PTHR12555">
    <property type="entry name" value="UBIQUITIN FUSION DEGRADATON PROTEIN 1"/>
    <property type="match status" value="1"/>
</dbReference>
<dbReference type="Gene3D" id="3.10.330.10">
    <property type="match status" value="1"/>
</dbReference>
<dbReference type="InterPro" id="IPR055417">
    <property type="entry name" value="UFD1_N1"/>
</dbReference>
<feature type="region of interest" description="Disordered" evidence="3">
    <location>
        <begin position="1"/>
        <end position="57"/>
    </location>
</feature>
<comment type="caution">
    <text evidence="6">The sequence shown here is derived from an EMBL/GenBank/DDBJ whole genome shotgun (WGS) entry which is preliminary data.</text>
</comment>
<dbReference type="InterPro" id="IPR004854">
    <property type="entry name" value="Ufd1-like"/>
</dbReference>
<evidence type="ECO:0000259" key="5">
    <source>
        <dbReference type="Pfam" id="PF24842"/>
    </source>
</evidence>
<organism evidence="6 7">
    <name type="scientific">Heracleum sosnowskyi</name>
    <dbReference type="NCBI Taxonomy" id="360622"/>
    <lineage>
        <taxon>Eukaryota</taxon>
        <taxon>Viridiplantae</taxon>
        <taxon>Streptophyta</taxon>
        <taxon>Embryophyta</taxon>
        <taxon>Tracheophyta</taxon>
        <taxon>Spermatophyta</taxon>
        <taxon>Magnoliopsida</taxon>
        <taxon>eudicotyledons</taxon>
        <taxon>Gunneridae</taxon>
        <taxon>Pentapetalae</taxon>
        <taxon>asterids</taxon>
        <taxon>campanulids</taxon>
        <taxon>Apiales</taxon>
        <taxon>Apiaceae</taxon>
        <taxon>Apioideae</taxon>
        <taxon>apioid superclade</taxon>
        <taxon>Tordylieae</taxon>
        <taxon>Tordyliinae</taxon>
        <taxon>Heracleum</taxon>
    </lineage>
</organism>
<dbReference type="GO" id="GO:0036503">
    <property type="term" value="P:ERAD pathway"/>
    <property type="evidence" value="ECO:0007669"/>
    <property type="project" value="TreeGrafter"/>
</dbReference>
<accession>A0AAD8IM36</accession>
<dbReference type="Proteomes" id="UP001237642">
    <property type="component" value="Unassembled WGS sequence"/>
</dbReference>
<dbReference type="Pfam" id="PF24842">
    <property type="entry name" value="UFD1_N2"/>
    <property type="match status" value="1"/>
</dbReference>
<dbReference type="GO" id="GO:0034098">
    <property type="term" value="C:VCP-NPL4-UFD1 AAA ATPase complex"/>
    <property type="evidence" value="ECO:0007669"/>
    <property type="project" value="TreeGrafter"/>
</dbReference>
<reference evidence="6" key="1">
    <citation type="submission" date="2023-02" db="EMBL/GenBank/DDBJ databases">
        <title>Genome of toxic invasive species Heracleum sosnowskyi carries increased number of genes despite the absence of recent whole-genome duplications.</title>
        <authorList>
            <person name="Schelkunov M."/>
            <person name="Shtratnikova V."/>
            <person name="Makarenko M."/>
            <person name="Klepikova A."/>
            <person name="Omelchenko D."/>
            <person name="Novikova G."/>
            <person name="Obukhova E."/>
            <person name="Bogdanov V."/>
            <person name="Penin A."/>
            <person name="Logacheva M."/>
        </authorList>
    </citation>
    <scope>NUCLEOTIDE SEQUENCE</scope>
    <source>
        <strain evidence="6">Hsosn_3</strain>
        <tissue evidence="6">Leaf</tissue>
    </source>
</reference>
<evidence type="ECO:0000256" key="1">
    <source>
        <dbReference type="ARBA" id="ARBA00006043"/>
    </source>
</evidence>
<evidence type="ECO:0008006" key="8">
    <source>
        <dbReference type="Google" id="ProtNLM"/>
    </source>
</evidence>
<evidence type="ECO:0000256" key="2">
    <source>
        <dbReference type="ARBA" id="ARBA00022786"/>
    </source>
</evidence>
<dbReference type="EMBL" id="JAUIZM010000004">
    <property type="protein sequence ID" value="KAK1387638.1"/>
    <property type="molecule type" value="Genomic_DNA"/>
</dbReference>
<evidence type="ECO:0000256" key="3">
    <source>
        <dbReference type="SAM" id="MobiDB-lite"/>
    </source>
</evidence>
<name>A0AAD8IM36_9APIA</name>
<evidence type="ECO:0000313" key="6">
    <source>
        <dbReference type="EMBL" id="KAK1387638.1"/>
    </source>
</evidence>
<dbReference type="GO" id="GO:0006511">
    <property type="term" value="P:ubiquitin-dependent protein catabolic process"/>
    <property type="evidence" value="ECO:0007669"/>
    <property type="project" value="InterPro"/>
</dbReference>
<reference evidence="6" key="2">
    <citation type="submission" date="2023-05" db="EMBL/GenBank/DDBJ databases">
        <authorList>
            <person name="Schelkunov M.I."/>
        </authorList>
    </citation>
    <scope>NUCLEOTIDE SEQUENCE</scope>
    <source>
        <strain evidence="6">Hsosn_3</strain>
        <tissue evidence="6">Leaf</tissue>
    </source>
</reference>
<keyword evidence="2" id="KW-0833">Ubl conjugation pathway</keyword>
<keyword evidence="7" id="KW-1185">Reference proteome</keyword>
<dbReference type="Gene3D" id="2.40.40.50">
    <property type="entry name" value="Ubiquitin fusion degradation protein UFD1, N-terminal domain"/>
    <property type="match status" value="1"/>
</dbReference>
<feature type="domain" description="Ubiquitin fusion degradation protein UFD1 N-terminal subdomain 1" evidence="4">
    <location>
        <begin position="169"/>
        <end position="263"/>
    </location>
</feature>